<keyword evidence="1" id="KW-0732">Signal</keyword>
<evidence type="ECO:0000256" key="1">
    <source>
        <dbReference type="SAM" id="SignalP"/>
    </source>
</evidence>
<dbReference type="AlphaFoldDB" id="A0A417XW76"/>
<reference evidence="2 3" key="1">
    <citation type="submission" date="2018-09" db="EMBL/GenBank/DDBJ databases">
        <title>Genome sequencing of Nocardioides immobilis CCTCC AB 2017083 for comparison to Nocardioides silvaticus.</title>
        <authorList>
            <person name="Li C."/>
            <person name="Wang G."/>
        </authorList>
    </citation>
    <scope>NUCLEOTIDE SEQUENCE [LARGE SCALE GENOMIC DNA]</scope>
    <source>
        <strain evidence="2 3">CCTCC AB 2017083</strain>
    </source>
</reference>
<organism evidence="2 3">
    <name type="scientific">Nocardioides immobilis</name>
    <dbReference type="NCBI Taxonomy" id="2049295"/>
    <lineage>
        <taxon>Bacteria</taxon>
        <taxon>Bacillati</taxon>
        <taxon>Actinomycetota</taxon>
        <taxon>Actinomycetes</taxon>
        <taxon>Propionibacteriales</taxon>
        <taxon>Nocardioidaceae</taxon>
        <taxon>Nocardioides</taxon>
    </lineage>
</organism>
<protein>
    <recommendedName>
        <fullName evidence="4">DUF5666 domain-containing protein</fullName>
    </recommendedName>
</protein>
<evidence type="ECO:0008006" key="4">
    <source>
        <dbReference type="Google" id="ProtNLM"/>
    </source>
</evidence>
<dbReference type="RefSeq" id="WP_118927522.1">
    <property type="nucleotide sequence ID" value="NZ_QXGH01000029.1"/>
</dbReference>
<name>A0A417XW76_9ACTN</name>
<feature type="chain" id="PRO_5019381053" description="DUF5666 domain-containing protein" evidence="1">
    <location>
        <begin position="37"/>
        <end position="326"/>
    </location>
</feature>
<gene>
    <name evidence="2" type="ORF">D0Z08_22505</name>
</gene>
<dbReference type="EMBL" id="QXGH01000029">
    <property type="protein sequence ID" value="RHW24748.1"/>
    <property type="molecule type" value="Genomic_DNA"/>
</dbReference>
<evidence type="ECO:0000313" key="3">
    <source>
        <dbReference type="Proteomes" id="UP000283644"/>
    </source>
</evidence>
<keyword evidence="3" id="KW-1185">Reference proteome</keyword>
<feature type="signal peptide" evidence="1">
    <location>
        <begin position="1"/>
        <end position="36"/>
    </location>
</feature>
<comment type="caution">
    <text evidence="2">The sequence shown here is derived from an EMBL/GenBank/DDBJ whole genome shotgun (WGS) entry which is preliminary data.</text>
</comment>
<sequence length="326" mass="32582">MNFRHSLSSSPRLRHVVTLAAGAAAGGVLFATLAGANPATTDTTDVAFVTIPAKQVMGNNSIAAGKVESAVVIGGATTVPSNATTVQLLVTVKGTKAGTLKLYPAGNPAGTSGDTLSWAAGGTATATMAENIGMSNKVSVENLSLGTAVVTVKLTGYSTQVTAGDVNGSGGTAGQALVNNGSGGVVWGEPGRAFSSYHAALQPIPFNGAFMRTVTVPRGSYVLSFNGTVVGSSSTPDFAHCWLFTPNFVTIANGDAAVGSSVPRSTIALQGTVTLASGGDLHAYCWSQGNQPMSMANASLIAQSVGTVSGSVTNAQQSTNKGLPTR</sequence>
<accession>A0A417XW76</accession>
<proteinExistence type="predicted"/>
<dbReference type="Proteomes" id="UP000283644">
    <property type="component" value="Unassembled WGS sequence"/>
</dbReference>
<evidence type="ECO:0000313" key="2">
    <source>
        <dbReference type="EMBL" id="RHW24748.1"/>
    </source>
</evidence>